<gene>
    <name evidence="4" type="ORF">SLS63_010625</name>
</gene>
<dbReference type="PRINTS" id="PR00081">
    <property type="entry name" value="GDHRDH"/>
</dbReference>
<reference evidence="4 5" key="1">
    <citation type="submission" date="2024-02" db="EMBL/GenBank/DDBJ databases">
        <title>De novo assembly and annotation of 12 fungi associated with fruit tree decline syndrome in Ontario, Canada.</title>
        <authorList>
            <person name="Sulman M."/>
            <person name="Ellouze W."/>
            <person name="Ilyukhin E."/>
        </authorList>
    </citation>
    <scope>NUCLEOTIDE SEQUENCE [LARGE SCALE GENOMIC DNA]</scope>
    <source>
        <strain evidence="4 5">M169</strain>
    </source>
</reference>
<evidence type="ECO:0000313" key="4">
    <source>
        <dbReference type="EMBL" id="KAK7717974.1"/>
    </source>
</evidence>
<evidence type="ECO:0000256" key="3">
    <source>
        <dbReference type="ARBA" id="ARBA00023002"/>
    </source>
</evidence>
<dbReference type="SUPFAM" id="SSF51735">
    <property type="entry name" value="NAD(P)-binding Rossmann-fold domains"/>
    <property type="match status" value="1"/>
</dbReference>
<sequence length="199" mass="21946">MDVTNVQALQCDVTSWDDQASLFEEAIKFSPSGTIDIVIANAGLGALGDPLVQPGDLSGPATKPDLRILEVNLRGILYTTRLALHYLARFQNQGVSDRSLILMGSMSAYVDWERSLQYPVSKGAVRTLMKCLRRMTWKDGIRVNSVAPGYIETVMIPQHIKSKMIEAGVEFAETEDAVKAVMRIATDPSLSNSNHYERS</sequence>
<keyword evidence="2" id="KW-0521">NADP</keyword>
<dbReference type="PANTHER" id="PTHR43180">
    <property type="entry name" value="3-OXOACYL-(ACYL-CARRIER-PROTEIN) REDUCTASE (AFU_ORTHOLOGUE AFUA_6G11210)"/>
    <property type="match status" value="1"/>
</dbReference>
<organism evidence="4 5">
    <name type="scientific">Diaporthe eres</name>
    <name type="common">Phomopsis oblonga</name>
    <dbReference type="NCBI Taxonomy" id="83184"/>
    <lineage>
        <taxon>Eukaryota</taxon>
        <taxon>Fungi</taxon>
        <taxon>Dikarya</taxon>
        <taxon>Ascomycota</taxon>
        <taxon>Pezizomycotina</taxon>
        <taxon>Sordariomycetes</taxon>
        <taxon>Sordariomycetidae</taxon>
        <taxon>Diaporthales</taxon>
        <taxon>Diaporthaceae</taxon>
        <taxon>Diaporthe</taxon>
        <taxon>Diaporthe eres species complex</taxon>
    </lineage>
</organism>
<dbReference type="InterPro" id="IPR036291">
    <property type="entry name" value="NAD(P)-bd_dom_sf"/>
</dbReference>
<dbReference type="Pfam" id="PF00106">
    <property type="entry name" value="adh_short"/>
    <property type="match status" value="1"/>
</dbReference>
<dbReference type="EMBL" id="JAKNSF020000090">
    <property type="protein sequence ID" value="KAK7717974.1"/>
    <property type="molecule type" value="Genomic_DNA"/>
</dbReference>
<dbReference type="InterPro" id="IPR020904">
    <property type="entry name" value="Sc_DH/Rdtase_CS"/>
</dbReference>
<protein>
    <submittedName>
        <fullName evidence="4">Uncharacterized protein</fullName>
    </submittedName>
</protein>
<name>A0ABR1NWJ3_DIAER</name>
<evidence type="ECO:0000256" key="2">
    <source>
        <dbReference type="ARBA" id="ARBA00022857"/>
    </source>
</evidence>
<comment type="caution">
    <text evidence="4">The sequence shown here is derived from an EMBL/GenBank/DDBJ whole genome shotgun (WGS) entry which is preliminary data.</text>
</comment>
<dbReference type="Proteomes" id="UP001430848">
    <property type="component" value="Unassembled WGS sequence"/>
</dbReference>
<accession>A0ABR1NWJ3</accession>
<comment type="similarity">
    <text evidence="1">Belongs to the short-chain dehydrogenases/reductases (SDR) family.</text>
</comment>
<proteinExistence type="inferred from homology"/>
<dbReference type="PROSITE" id="PS00061">
    <property type="entry name" value="ADH_SHORT"/>
    <property type="match status" value="1"/>
</dbReference>
<dbReference type="PANTHER" id="PTHR43180:SF31">
    <property type="entry name" value="CHAIN DEHYDROGENASE_REDUCTASE, PUTATIVE (AFU_ORTHOLOGUE AFUA_2G16570)-RELATED"/>
    <property type="match status" value="1"/>
</dbReference>
<dbReference type="Gene3D" id="3.40.50.720">
    <property type="entry name" value="NAD(P)-binding Rossmann-like Domain"/>
    <property type="match status" value="1"/>
</dbReference>
<keyword evidence="3" id="KW-0560">Oxidoreductase</keyword>
<evidence type="ECO:0000313" key="5">
    <source>
        <dbReference type="Proteomes" id="UP001430848"/>
    </source>
</evidence>
<evidence type="ECO:0000256" key="1">
    <source>
        <dbReference type="ARBA" id="ARBA00006484"/>
    </source>
</evidence>
<dbReference type="InterPro" id="IPR002347">
    <property type="entry name" value="SDR_fam"/>
</dbReference>
<keyword evidence="5" id="KW-1185">Reference proteome</keyword>